<dbReference type="InterPro" id="IPR010610">
    <property type="entry name" value="EryCIII-like_C"/>
</dbReference>
<feature type="domain" description="Erythromycin biosynthesis protein CIII-like N-terminal" evidence="5">
    <location>
        <begin position="32"/>
        <end position="269"/>
    </location>
</feature>
<dbReference type="SUPFAM" id="SSF53756">
    <property type="entry name" value="UDP-Glycosyltransferase/glycogen phosphorylase"/>
    <property type="match status" value="1"/>
</dbReference>
<evidence type="ECO:0000256" key="1">
    <source>
        <dbReference type="ARBA" id="ARBA00006962"/>
    </source>
</evidence>
<dbReference type="GO" id="GO:0016758">
    <property type="term" value="F:hexosyltransferase activity"/>
    <property type="evidence" value="ECO:0007669"/>
    <property type="project" value="UniProtKB-ARBA"/>
</dbReference>
<sequence length="441" mass="49053">MSRAELLENCMRVMLMSFPTRTHIYSLAPVGWALRAAGHEVRYVGQRNPSEIDPFLQTGLESAWVGGDFDIAKHRQYGDDGASGASGQVNDPFKLAESRPERLTDEYVRAAYETTAGMIRYVNSDEFLNEALRYARRWQPDLIVWDPLIYAGAMVAEVVGAAQMRMLYAADQNARVHFEYEKLKERRPEVAWPDPLAEWMTEWLGRHGCAFDEELRFGSASICPSPSCVRFPLDVNYLPVRFVPVNRPLPMPDWALEAPTRPRVLLTLGVSNRQVHGVEQASVSELLAGLGRLDVEVIATFNKDQLASVRNVPDNVRAEAFVPMNEVLASCSAIVHQGGGATVGNAVVNGVPQLIVPGTIWSERASAVAQEKRGYGLFIDLEDITAERVRDKVARLVEEPSFRENARQVQAEMLATRTLGDLVPELEAAAARRRHRSAATI</sequence>
<evidence type="ECO:0000313" key="6">
    <source>
        <dbReference type="EMBL" id="EFE78167.2"/>
    </source>
</evidence>
<dbReference type="PANTHER" id="PTHR48050">
    <property type="entry name" value="STEROL 3-BETA-GLUCOSYLTRANSFERASE"/>
    <property type="match status" value="1"/>
</dbReference>
<dbReference type="FunFam" id="3.40.50.2000:FF:000072">
    <property type="entry name" value="Glycosyl transferase"/>
    <property type="match status" value="1"/>
</dbReference>
<evidence type="ECO:0000313" key="7">
    <source>
        <dbReference type="Proteomes" id="UP000003986"/>
    </source>
</evidence>
<dbReference type="InterPro" id="IPR050426">
    <property type="entry name" value="Glycosyltransferase_28"/>
</dbReference>
<dbReference type="InterPro" id="IPR048284">
    <property type="entry name" value="EryCIII-like_N"/>
</dbReference>
<evidence type="ECO:0000256" key="2">
    <source>
        <dbReference type="ARBA" id="ARBA00022676"/>
    </source>
</evidence>
<protein>
    <submittedName>
        <fullName evidence="6">AknK</fullName>
    </submittedName>
</protein>
<dbReference type="Proteomes" id="UP000003986">
    <property type="component" value="Unassembled WGS sequence"/>
</dbReference>
<reference evidence="7" key="1">
    <citation type="submission" date="2008-10" db="EMBL/GenBank/DDBJ databases">
        <authorList>
            <person name="Molnar K."/>
        </authorList>
    </citation>
    <scope>NUCLEOTIDE SEQUENCE [LARGE SCALE GENOMIC DNA]</scope>
    <source>
        <strain evidence="7">NRRL 15998</strain>
    </source>
</reference>
<dbReference type="EMBL" id="DS999644">
    <property type="protein sequence ID" value="EFE78167.2"/>
    <property type="molecule type" value="Genomic_DNA"/>
</dbReference>
<evidence type="ECO:0000259" key="5">
    <source>
        <dbReference type="Pfam" id="PF21036"/>
    </source>
</evidence>
<dbReference type="AlphaFoldDB" id="D6AT90"/>
<keyword evidence="3" id="KW-0808">Transferase</keyword>
<dbReference type="GO" id="GO:0017000">
    <property type="term" value="P:antibiotic biosynthetic process"/>
    <property type="evidence" value="ECO:0007669"/>
    <property type="project" value="UniProtKB-ARBA"/>
</dbReference>
<keyword evidence="2" id="KW-0328">Glycosyltransferase</keyword>
<dbReference type="CDD" id="cd03784">
    <property type="entry name" value="GT1_Gtf-like"/>
    <property type="match status" value="1"/>
</dbReference>
<dbReference type="PANTHER" id="PTHR48050:SF13">
    <property type="entry name" value="STEROL 3-BETA-GLUCOSYLTRANSFERASE UGT80A2"/>
    <property type="match status" value="1"/>
</dbReference>
<reference evidence="7" key="2">
    <citation type="submission" date="2008-12" db="EMBL/GenBank/DDBJ databases">
        <title>Annotation of Streptomyces roseosporus strain NRRL 15998.</title>
        <authorList>
            <consortium name="The Broad Institute Genome Sequencing Platform"/>
            <consortium name="Broad Institute Microbial Sequencing Center"/>
            <person name="Fischbach M."/>
            <person name="Ward D."/>
            <person name="Young S."/>
            <person name="Kodira C.D."/>
            <person name="Zeng Q."/>
            <person name="Koehrsen M."/>
            <person name="Godfrey P."/>
            <person name="Alvarado L."/>
            <person name="Berlin A.M."/>
            <person name="Borenstein D."/>
            <person name="Chen Z."/>
            <person name="Engels R."/>
            <person name="Freedman E."/>
            <person name="Gellesch M."/>
            <person name="Goldberg J."/>
            <person name="Griggs A."/>
            <person name="Gujja S."/>
            <person name="Heiman D.I."/>
            <person name="Hepburn T.A."/>
            <person name="Howarth C."/>
            <person name="Jen D."/>
            <person name="Larson L."/>
            <person name="Lewis B."/>
            <person name="Mehta T."/>
            <person name="Park D."/>
            <person name="Pearson M."/>
            <person name="Roberts A."/>
            <person name="Saif S."/>
            <person name="Shea T.D."/>
            <person name="Shenoy N."/>
            <person name="Sisk P."/>
            <person name="Stolte C."/>
            <person name="Sykes S.N."/>
            <person name="Walk T."/>
            <person name="White J."/>
            <person name="Yandava C."/>
            <person name="Straight P."/>
            <person name="Clardy J."/>
            <person name="Hung D."/>
            <person name="Kolter R."/>
            <person name="Mekalanos J."/>
            <person name="Walker S."/>
            <person name="Walsh C.T."/>
            <person name="Wieland B.L.C."/>
            <person name="Ilzarbe M."/>
            <person name="Galagan J."/>
            <person name="Nusbaum C."/>
            <person name="Birren B."/>
        </authorList>
    </citation>
    <scope>NUCLEOTIDE SEQUENCE [LARGE SCALE GENOMIC DNA]</scope>
    <source>
        <strain evidence="7">NRRL 15998</strain>
    </source>
</reference>
<name>D6AT90_STRFL</name>
<dbReference type="Gene3D" id="3.40.50.2000">
    <property type="entry name" value="Glycogen Phosphorylase B"/>
    <property type="match status" value="2"/>
</dbReference>
<gene>
    <name evidence="6" type="ORF">SSGG_05534</name>
</gene>
<organism evidence="6 7">
    <name type="scientific">Streptomyces filamentosus NRRL 15998</name>
    <dbReference type="NCBI Taxonomy" id="457431"/>
    <lineage>
        <taxon>Bacteria</taxon>
        <taxon>Bacillati</taxon>
        <taxon>Actinomycetota</taxon>
        <taxon>Actinomycetes</taxon>
        <taxon>Kitasatosporales</taxon>
        <taxon>Streptomycetaceae</taxon>
        <taxon>Streptomyces</taxon>
    </lineage>
</organism>
<dbReference type="Pfam" id="PF06722">
    <property type="entry name" value="EryCIII-like_C"/>
    <property type="match status" value="1"/>
</dbReference>
<dbReference type="Pfam" id="PF21036">
    <property type="entry name" value="EryCIII-like_N"/>
    <property type="match status" value="1"/>
</dbReference>
<evidence type="ECO:0000259" key="4">
    <source>
        <dbReference type="Pfam" id="PF06722"/>
    </source>
</evidence>
<accession>D6AT90</accession>
<feature type="domain" description="Erythromycin biosynthesis protein CIII-like C-terminal" evidence="4">
    <location>
        <begin position="285"/>
        <end position="428"/>
    </location>
</feature>
<evidence type="ECO:0000256" key="3">
    <source>
        <dbReference type="ARBA" id="ARBA00022679"/>
    </source>
</evidence>
<proteinExistence type="inferred from homology"/>
<dbReference type="InterPro" id="IPR002213">
    <property type="entry name" value="UDP_glucos_trans"/>
</dbReference>
<comment type="similarity">
    <text evidence="1">Belongs to the glycosyltransferase 28 family.</text>
</comment>
<dbReference type="GO" id="GO:0008194">
    <property type="term" value="F:UDP-glycosyltransferase activity"/>
    <property type="evidence" value="ECO:0007669"/>
    <property type="project" value="InterPro"/>
</dbReference>